<protein>
    <submittedName>
        <fullName evidence="2">Uncharacterized protein</fullName>
    </submittedName>
</protein>
<dbReference type="EMBL" id="CP073041">
    <property type="protein sequence ID" value="UXE61455.1"/>
    <property type="molecule type" value="Genomic_DNA"/>
</dbReference>
<evidence type="ECO:0000256" key="1">
    <source>
        <dbReference type="SAM" id="MobiDB-lite"/>
    </source>
</evidence>
<dbReference type="AlphaFoldDB" id="A0A977KZW8"/>
<dbReference type="KEGG" id="wna:KA717_40060"/>
<reference evidence="2" key="1">
    <citation type="submission" date="2021-04" db="EMBL/GenBank/DDBJ databases">
        <title>Genome sequence of Woronichinia naegeliana from Washington state freshwater lake bloom.</title>
        <authorList>
            <person name="Dreher T.W."/>
        </authorList>
    </citation>
    <scope>NUCLEOTIDE SEQUENCE</scope>
    <source>
        <strain evidence="2">WA131</strain>
    </source>
</reference>
<sequence length="205" mass="23658">MSFTINLLDNLDYDEAETQLEGYIEEVTEKFLQSPEGIDHAKTYPEVGNWIYYFMSYGYRYEAFTPSKMTKNNVELVMESLLPRKVSIFNKSDADDAIPELVAFWSFLEREYQLKQAKSIITYLLSIKAKFPDWMMDPARGGLAKSFLMGGMAAGFDMTSQEGMNEFKDLYNAQLRGKAGKPEDKKKGFGTWTQTKHKSPRRKKK</sequence>
<evidence type="ECO:0000313" key="2">
    <source>
        <dbReference type="EMBL" id="UXE61455.1"/>
    </source>
</evidence>
<dbReference type="Proteomes" id="UP001065613">
    <property type="component" value="Chromosome"/>
</dbReference>
<gene>
    <name evidence="2" type="ORF">KA717_40060</name>
</gene>
<accession>A0A977KZW8</accession>
<feature type="compositionally biased region" description="Basic residues" evidence="1">
    <location>
        <begin position="195"/>
        <end position="205"/>
    </location>
</feature>
<name>A0A977KZW8_9CYAN</name>
<proteinExistence type="predicted"/>
<organism evidence="2">
    <name type="scientific">Woronichinia naegeliana WA131</name>
    <dbReference type="NCBI Taxonomy" id="2824559"/>
    <lineage>
        <taxon>Bacteria</taxon>
        <taxon>Bacillati</taxon>
        <taxon>Cyanobacteriota</taxon>
        <taxon>Cyanophyceae</taxon>
        <taxon>Synechococcales</taxon>
        <taxon>Coelosphaeriaceae</taxon>
        <taxon>Woronichinia</taxon>
    </lineage>
</organism>
<feature type="region of interest" description="Disordered" evidence="1">
    <location>
        <begin position="178"/>
        <end position="205"/>
    </location>
</feature>